<accession>A0AAN6YCG7</accession>
<evidence type="ECO:0000256" key="8">
    <source>
        <dbReference type="SAM" id="MobiDB-lite"/>
    </source>
</evidence>
<keyword evidence="6" id="KW-0137">Centromere</keyword>
<evidence type="ECO:0000256" key="6">
    <source>
        <dbReference type="ARBA" id="ARBA00023328"/>
    </source>
</evidence>
<dbReference type="AlphaFoldDB" id="A0AAN6YCG7"/>
<feature type="coiled-coil region" evidence="7">
    <location>
        <begin position="10"/>
        <end position="37"/>
    </location>
</feature>
<keyword evidence="7" id="KW-0175">Coiled coil</keyword>
<evidence type="ECO:0000256" key="3">
    <source>
        <dbReference type="ARBA" id="ARBA00007321"/>
    </source>
</evidence>
<keyword evidence="10" id="KW-1185">Reference proteome</keyword>
<comment type="caution">
    <text evidence="9">The sequence shown here is derived from an EMBL/GenBank/DDBJ whole genome shotgun (WGS) entry which is preliminary data.</text>
</comment>
<dbReference type="PANTHER" id="PTHR14582:SF1">
    <property type="entry name" value="CENTROMERE PROTEIN O"/>
    <property type="match status" value="1"/>
</dbReference>
<dbReference type="GO" id="GO:0031511">
    <property type="term" value="C:Mis6-Sim4 complex"/>
    <property type="evidence" value="ECO:0007669"/>
    <property type="project" value="TreeGrafter"/>
</dbReference>
<dbReference type="Pfam" id="PF09496">
    <property type="entry name" value="CENP-O"/>
    <property type="match status" value="1"/>
</dbReference>
<evidence type="ECO:0000313" key="9">
    <source>
        <dbReference type="EMBL" id="KAK4214082.1"/>
    </source>
</evidence>
<sequence length="302" mass="33826">MASSTSQPSDEEMQKQIQAAQAKLKSLKKELNVKCAQLLTHPEIRKLLEESDPSLFPDEDTPLRRRILEKSDAQIAHNQECLYRMMYPVTSFKAHDPDPNAVDNGHVLGIRFEVMNHGRFLRPYYVLLNRPWPDHPRHVRVHRHTVPACIPLSGFAARCLPSPAAQSEDSGDGEGNAEKDKARPQDLEKFVSLLRRDIVGYHNRLTLVQDLRSAAGLDTKENDGRETGPDGLVNIAPVDPRANHILFEWADGRAGRLVIADDGEVIKMVVLNESGRDRETVASILGGIKHAEEIAIRLKPNK</sequence>
<keyword evidence="4" id="KW-0158">Chromosome</keyword>
<evidence type="ECO:0000256" key="7">
    <source>
        <dbReference type="SAM" id="Coils"/>
    </source>
</evidence>
<keyword evidence="5" id="KW-0539">Nucleus</keyword>
<proteinExistence type="inferred from homology"/>
<name>A0AAN6YCG7_9PEZI</name>
<dbReference type="GO" id="GO:0005634">
    <property type="term" value="C:nucleus"/>
    <property type="evidence" value="ECO:0007669"/>
    <property type="project" value="UniProtKB-SubCell"/>
</dbReference>
<feature type="region of interest" description="Disordered" evidence="8">
    <location>
        <begin position="162"/>
        <end position="183"/>
    </location>
</feature>
<evidence type="ECO:0000313" key="10">
    <source>
        <dbReference type="Proteomes" id="UP001301769"/>
    </source>
</evidence>
<comment type="subcellular location">
    <subcellularLocation>
        <location evidence="2">Chromosome</location>
        <location evidence="2">Centromere</location>
    </subcellularLocation>
    <subcellularLocation>
        <location evidence="1">Nucleus</location>
    </subcellularLocation>
</comment>
<comment type="similarity">
    <text evidence="3">Belongs to the CENP-O/MCM21 family.</text>
</comment>
<protein>
    <submittedName>
        <fullName evidence="9">Cenp-O kinetochore centromere component</fullName>
    </submittedName>
</protein>
<gene>
    <name evidence="9" type="ORF">QBC37DRAFT_160104</name>
</gene>
<reference evidence="9" key="1">
    <citation type="journal article" date="2023" name="Mol. Phylogenet. Evol.">
        <title>Genome-scale phylogeny and comparative genomics of the fungal order Sordariales.</title>
        <authorList>
            <person name="Hensen N."/>
            <person name="Bonometti L."/>
            <person name="Westerberg I."/>
            <person name="Brannstrom I.O."/>
            <person name="Guillou S."/>
            <person name="Cros-Aarteil S."/>
            <person name="Calhoun S."/>
            <person name="Haridas S."/>
            <person name="Kuo A."/>
            <person name="Mondo S."/>
            <person name="Pangilinan J."/>
            <person name="Riley R."/>
            <person name="LaButti K."/>
            <person name="Andreopoulos B."/>
            <person name="Lipzen A."/>
            <person name="Chen C."/>
            <person name="Yan M."/>
            <person name="Daum C."/>
            <person name="Ng V."/>
            <person name="Clum A."/>
            <person name="Steindorff A."/>
            <person name="Ohm R.A."/>
            <person name="Martin F."/>
            <person name="Silar P."/>
            <person name="Natvig D.O."/>
            <person name="Lalanne C."/>
            <person name="Gautier V."/>
            <person name="Ament-Velasquez S.L."/>
            <person name="Kruys A."/>
            <person name="Hutchinson M.I."/>
            <person name="Powell A.J."/>
            <person name="Barry K."/>
            <person name="Miller A.N."/>
            <person name="Grigoriev I.V."/>
            <person name="Debuchy R."/>
            <person name="Gladieux P."/>
            <person name="Hiltunen Thoren M."/>
            <person name="Johannesson H."/>
        </authorList>
    </citation>
    <scope>NUCLEOTIDE SEQUENCE</scope>
    <source>
        <strain evidence="9">PSN293</strain>
    </source>
</reference>
<organism evidence="9 10">
    <name type="scientific">Rhypophila decipiens</name>
    <dbReference type="NCBI Taxonomy" id="261697"/>
    <lineage>
        <taxon>Eukaryota</taxon>
        <taxon>Fungi</taxon>
        <taxon>Dikarya</taxon>
        <taxon>Ascomycota</taxon>
        <taxon>Pezizomycotina</taxon>
        <taxon>Sordariomycetes</taxon>
        <taxon>Sordariomycetidae</taxon>
        <taxon>Sordariales</taxon>
        <taxon>Naviculisporaceae</taxon>
        <taxon>Rhypophila</taxon>
    </lineage>
</organism>
<evidence type="ECO:0000256" key="4">
    <source>
        <dbReference type="ARBA" id="ARBA00022454"/>
    </source>
</evidence>
<evidence type="ECO:0000256" key="2">
    <source>
        <dbReference type="ARBA" id="ARBA00004584"/>
    </source>
</evidence>
<reference evidence="9" key="2">
    <citation type="submission" date="2023-05" db="EMBL/GenBank/DDBJ databases">
        <authorList>
            <consortium name="Lawrence Berkeley National Laboratory"/>
            <person name="Steindorff A."/>
            <person name="Hensen N."/>
            <person name="Bonometti L."/>
            <person name="Westerberg I."/>
            <person name="Brannstrom I.O."/>
            <person name="Guillou S."/>
            <person name="Cros-Aarteil S."/>
            <person name="Calhoun S."/>
            <person name="Haridas S."/>
            <person name="Kuo A."/>
            <person name="Mondo S."/>
            <person name="Pangilinan J."/>
            <person name="Riley R."/>
            <person name="Labutti K."/>
            <person name="Andreopoulos B."/>
            <person name="Lipzen A."/>
            <person name="Chen C."/>
            <person name="Yanf M."/>
            <person name="Daum C."/>
            <person name="Ng V."/>
            <person name="Clum A."/>
            <person name="Ohm R."/>
            <person name="Martin F."/>
            <person name="Silar P."/>
            <person name="Natvig D."/>
            <person name="Lalanne C."/>
            <person name="Gautier V."/>
            <person name="Ament-Velasquez S.L."/>
            <person name="Kruys A."/>
            <person name="Hutchinson M.I."/>
            <person name="Powell A.J."/>
            <person name="Barry K."/>
            <person name="Miller A.N."/>
            <person name="Grigoriev I.V."/>
            <person name="Debuchy R."/>
            <person name="Gladieux P."/>
            <person name="Thoren M.H."/>
            <person name="Johannesson H."/>
        </authorList>
    </citation>
    <scope>NUCLEOTIDE SEQUENCE</scope>
    <source>
        <strain evidence="9">PSN293</strain>
    </source>
</reference>
<dbReference type="InterPro" id="IPR018464">
    <property type="entry name" value="CENP-O"/>
</dbReference>
<evidence type="ECO:0000256" key="5">
    <source>
        <dbReference type="ARBA" id="ARBA00023242"/>
    </source>
</evidence>
<dbReference type="Proteomes" id="UP001301769">
    <property type="component" value="Unassembled WGS sequence"/>
</dbReference>
<evidence type="ECO:0000256" key="1">
    <source>
        <dbReference type="ARBA" id="ARBA00004123"/>
    </source>
</evidence>
<dbReference type="PANTHER" id="PTHR14582">
    <property type="entry name" value="INNER KINETOCHORE SUBUNIT MAL2"/>
    <property type="match status" value="1"/>
</dbReference>
<dbReference type="EMBL" id="MU858099">
    <property type="protein sequence ID" value="KAK4214082.1"/>
    <property type="molecule type" value="Genomic_DNA"/>
</dbReference>